<dbReference type="Proteomes" id="UP000007266">
    <property type="component" value="Linkage group 10"/>
</dbReference>
<dbReference type="Pfam" id="PF00628">
    <property type="entry name" value="PHD"/>
    <property type="match status" value="1"/>
</dbReference>
<keyword evidence="8" id="KW-0539">Nucleus</keyword>
<keyword evidence="6" id="KW-0862">Zinc</keyword>
<keyword evidence="13" id="KW-1185">Reference proteome</keyword>
<dbReference type="PANTHER" id="PTHR12628">
    <property type="entry name" value="POLYCOMB-LIKE TRANSCRIPTION FACTOR"/>
    <property type="match status" value="1"/>
</dbReference>
<dbReference type="FunFam" id="2.30.30.140:FF:000135">
    <property type="entry name" value="Metal-response element-binding transcription factor"/>
    <property type="match status" value="1"/>
</dbReference>
<dbReference type="GO" id="GO:0003677">
    <property type="term" value="F:DNA binding"/>
    <property type="evidence" value="ECO:0000318"/>
    <property type="project" value="GO_Central"/>
</dbReference>
<dbReference type="InterPro" id="IPR019787">
    <property type="entry name" value="Znf_PHD-finger"/>
</dbReference>
<dbReference type="OMA" id="MRGTIYQ"/>
<keyword evidence="7" id="KW-0156">Chromatin regulator</keyword>
<feature type="region of interest" description="Disordered" evidence="10">
    <location>
        <begin position="433"/>
        <end position="531"/>
    </location>
</feature>
<keyword evidence="5 9" id="KW-0863">Zinc-finger</keyword>
<dbReference type="HOGENOM" id="CLU_366918_0_0_1"/>
<dbReference type="SMART" id="SM00333">
    <property type="entry name" value="TUDOR"/>
    <property type="match status" value="1"/>
</dbReference>
<proteinExistence type="inferred from homology"/>
<evidence type="ECO:0000256" key="9">
    <source>
        <dbReference type="PROSITE-ProRule" id="PRU00146"/>
    </source>
</evidence>
<dbReference type="Pfam" id="PF14061">
    <property type="entry name" value="Mtf2_C"/>
    <property type="match status" value="1"/>
</dbReference>
<dbReference type="AlphaFoldDB" id="D6X553"/>
<dbReference type="Gene3D" id="3.90.980.20">
    <property type="match status" value="1"/>
</dbReference>
<dbReference type="GO" id="GO:0008270">
    <property type="term" value="F:zinc ion binding"/>
    <property type="evidence" value="ECO:0007669"/>
    <property type="project" value="UniProtKB-KW"/>
</dbReference>
<evidence type="ECO:0000256" key="10">
    <source>
        <dbReference type="SAM" id="MobiDB-lite"/>
    </source>
</evidence>
<evidence type="ECO:0000256" key="6">
    <source>
        <dbReference type="ARBA" id="ARBA00022833"/>
    </source>
</evidence>
<dbReference type="SMART" id="SM00249">
    <property type="entry name" value="PHD"/>
    <property type="match status" value="2"/>
</dbReference>
<dbReference type="GO" id="GO:0005634">
    <property type="term" value="C:nucleus"/>
    <property type="evidence" value="ECO:0000318"/>
    <property type="project" value="GO_Central"/>
</dbReference>
<dbReference type="InterPro" id="IPR025894">
    <property type="entry name" value="Mtf2_C_dom"/>
</dbReference>
<dbReference type="PROSITE" id="PS01359">
    <property type="entry name" value="ZF_PHD_1"/>
    <property type="match status" value="1"/>
</dbReference>
<feature type="compositionally biased region" description="Low complexity" evidence="10">
    <location>
        <begin position="470"/>
        <end position="494"/>
    </location>
</feature>
<dbReference type="STRING" id="7070.D6X553"/>
<evidence type="ECO:0000256" key="7">
    <source>
        <dbReference type="ARBA" id="ARBA00022853"/>
    </source>
</evidence>
<comment type="similarity">
    <text evidence="2">Belongs to the Polycomblike family.</text>
</comment>
<feature type="region of interest" description="Disordered" evidence="10">
    <location>
        <begin position="1"/>
        <end position="25"/>
    </location>
</feature>
<feature type="compositionally biased region" description="Basic and acidic residues" evidence="10">
    <location>
        <begin position="641"/>
        <end position="653"/>
    </location>
</feature>
<dbReference type="SUPFAM" id="SSF63748">
    <property type="entry name" value="Tudor/PWWP/MBT"/>
    <property type="match status" value="1"/>
</dbReference>
<dbReference type="Gene3D" id="3.30.40.10">
    <property type="entry name" value="Zinc/RING finger domain, C3HC4 (zinc finger)"/>
    <property type="match status" value="1"/>
</dbReference>
<feature type="compositionally biased region" description="Basic and acidic residues" evidence="10">
    <location>
        <begin position="9"/>
        <end position="21"/>
    </location>
</feature>
<evidence type="ECO:0000313" key="13">
    <source>
        <dbReference type="Proteomes" id="UP000007266"/>
    </source>
</evidence>
<reference evidence="12 13" key="1">
    <citation type="journal article" date="2008" name="Nature">
        <title>The genome of the model beetle and pest Tribolium castaneum.</title>
        <authorList>
            <consortium name="Tribolium Genome Sequencing Consortium"/>
            <person name="Richards S."/>
            <person name="Gibbs R.A."/>
            <person name="Weinstock G.M."/>
            <person name="Brown S.J."/>
            <person name="Denell R."/>
            <person name="Beeman R.W."/>
            <person name="Gibbs R."/>
            <person name="Beeman R.W."/>
            <person name="Brown S.J."/>
            <person name="Bucher G."/>
            <person name="Friedrich M."/>
            <person name="Grimmelikhuijzen C.J."/>
            <person name="Klingler M."/>
            <person name="Lorenzen M."/>
            <person name="Richards S."/>
            <person name="Roth S."/>
            <person name="Schroder R."/>
            <person name="Tautz D."/>
            <person name="Zdobnov E.M."/>
            <person name="Muzny D."/>
            <person name="Gibbs R.A."/>
            <person name="Weinstock G.M."/>
            <person name="Attaway T."/>
            <person name="Bell S."/>
            <person name="Buhay C.J."/>
            <person name="Chandrabose M.N."/>
            <person name="Chavez D."/>
            <person name="Clerk-Blankenburg K.P."/>
            <person name="Cree A."/>
            <person name="Dao M."/>
            <person name="Davis C."/>
            <person name="Chacko J."/>
            <person name="Dinh H."/>
            <person name="Dugan-Rocha S."/>
            <person name="Fowler G."/>
            <person name="Garner T.T."/>
            <person name="Garnes J."/>
            <person name="Gnirke A."/>
            <person name="Hawes A."/>
            <person name="Hernandez J."/>
            <person name="Hines S."/>
            <person name="Holder M."/>
            <person name="Hume J."/>
            <person name="Jhangiani S.N."/>
            <person name="Joshi V."/>
            <person name="Khan Z.M."/>
            <person name="Jackson L."/>
            <person name="Kovar C."/>
            <person name="Kowis A."/>
            <person name="Lee S."/>
            <person name="Lewis L.R."/>
            <person name="Margolis J."/>
            <person name="Morgan M."/>
            <person name="Nazareth L.V."/>
            <person name="Nguyen N."/>
            <person name="Okwuonu G."/>
            <person name="Parker D."/>
            <person name="Richards S."/>
            <person name="Ruiz S.J."/>
            <person name="Santibanez J."/>
            <person name="Savard J."/>
            <person name="Scherer S.E."/>
            <person name="Schneider B."/>
            <person name="Sodergren E."/>
            <person name="Tautz D."/>
            <person name="Vattahil S."/>
            <person name="Villasana D."/>
            <person name="White C.S."/>
            <person name="Wright R."/>
            <person name="Park Y."/>
            <person name="Beeman R.W."/>
            <person name="Lord J."/>
            <person name="Oppert B."/>
            <person name="Lorenzen M."/>
            <person name="Brown S."/>
            <person name="Wang L."/>
            <person name="Savard J."/>
            <person name="Tautz D."/>
            <person name="Richards S."/>
            <person name="Weinstock G."/>
            <person name="Gibbs R.A."/>
            <person name="Liu Y."/>
            <person name="Worley K."/>
            <person name="Weinstock G."/>
            <person name="Elsik C.G."/>
            <person name="Reese J.T."/>
            <person name="Elhaik E."/>
            <person name="Landan G."/>
            <person name="Graur D."/>
            <person name="Arensburger P."/>
            <person name="Atkinson P."/>
            <person name="Beeman R.W."/>
            <person name="Beidler J."/>
            <person name="Brown S.J."/>
            <person name="Demuth J.P."/>
            <person name="Drury D.W."/>
            <person name="Du Y.Z."/>
            <person name="Fujiwara H."/>
            <person name="Lorenzen M."/>
            <person name="Maselli V."/>
            <person name="Osanai M."/>
            <person name="Park Y."/>
            <person name="Robertson H.M."/>
            <person name="Tu Z."/>
            <person name="Wang J.J."/>
            <person name="Wang S."/>
            <person name="Richards S."/>
            <person name="Song H."/>
            <person name="Zhang L."/>
            <person name="Sodergren E."/>
            <person name="Werner D."/>
            <person name="Stanke M."/>
            <person name="Morgenstern B."/>
            <person name="Solovyev V."/>
            <person name="Kosarev P."/>
            <person name="Brown G."/>
            <person name="Chen H.C."/>
            <person name="Ermolaeva O."/>
            <person name="Hlavina W."/>
            <person name="Kapustin Y."/>
            <person name="Kiryutin B."/>
            <person name="Kitts P."/>
            <person name="Maglott D."/>
            <person name="Pruitt K."/>
            <person name="Sapojnikov V."/>
            <person name="Souvorov A."/>
            <person name="Mackey A.J."/>
            <person name="Waterhouse R.M."/>
            <person name="Wyder S."/>
            <person name="Zdobnov E.M."/>
            <person name="Zdobnov E.M."/>
            <person name="Wyder S."/>
            <person name="Kriventseva E.V."/>
            <person name="Kadowaki T."/>
            <person name="Bork P."/>
            <person name="Aranda M."/>
            <person name="Bao R."/>
            <person name="Beermann A."/>
            <person name="Berns N."/>
            <person name="Bolognesi R."/>
            <person name="Bonneton F."/>
            <person name="Bopp D."/>
            <person name="Brown S.J."/>
            <person name="Bucher G."/>
            <person name="Butts T."/>
            <person name="Chaumot A."/>
            <person name="Denell R.E."/>
            <person name="Ferrier D.E."/>
            <person name="Friedrich M."/>
            <person name="Gordon C.M."/>
            <person name="Jindra M."/>
            <person name="Klingler M."/>
            <person name="Lan Q."/>
            <person name="Lattorff H.M."/>
            <person name="Laudet V."/>
            <person name="von Levetsow C."/>
            <person name="Liu Z."/>
            <person name="Lutz R."/>
            <person name="Lynch J.A."/>
            <person name="da Fonseca R.N."/>
            <person name="Posnien N."/>
            <person name="Reuter R."/>
            <person name="Roth S."/>
            <person name="Savard J."/>
            <person name="Schinko J.B."/>
            <person name="Schmitt C."/>
            <person name="Schoppmeier M."/>
            <person name="Schroder R."/>
            <person name="Shippy T.D."/>
            <person name="Simonnet F."/>
            <person name="Marques-Souza H."/>
            <person name="Tautz D."/>
            <person name="Tomoyasu Y."/>
            <person name="Trauner J."/>
            <person name="Van der Zee M."/>
            <person name="Vervoort M."/>
            <person name="Wittkopp N."/>
            <person name="Wimmer E.A."/>
            <person name="Yang X."/>
            <person name="Jones A.K."/>
            <person name="Sattelle D.B."/>
            <person name="Ebert P.R."/>
            <person name="Nelson D."/>
            <person name="Scott J.G."/>
            <person name="Beeman R.W."/>
            <person name="Muthukrishnan S."/>
            <person name="Kramer K.J."/>
            <person name="Arakane Y."/>
            <person name="Beeman R.W."/>
            <person name="Zhu Q."/>
            <person name="Hogenkamp D."/>
            <person name="Dixit R."/>
            <person name="Oppert B."/>
            <person name="Jiang H."/>
            <person name="Zou Z."/>
            <person name="Marshall J."/>
            <person name="Elpidina E."/>
            <person name="Vinokurov K."/>
            <person name="Oppert C."/>
            <person name="Zou Z."/>
            <person name="Evans J."/>
            <person name="Lu Z."/>
            <person name="Zhao P."/>
            <person name="Sumathipala N."/>
            <person name="Altincicek B."/>
            <person name="Vilcinskas A."/>
            <person name="Williams M."/>
            <person name="Hultmark D."/>
            <person name="Hetru C."/>
            <person name="Jiang H."/>
            <person name="Grimmelikhuijzen C.J."/>
            <person name="Hauser F."/>
            <person name="Cazzamali G."/>
            <person name="Williamson M."/>
            <person name="Park Y."/>
            <person name="Li B."/>
            <person name="Tanaka Y."/>
            <person name="Predel R."/>
            <person name="Neupert S."/>
            <person name="Schachtner J."/>
            <person name="Verleyen P."/>
            <person name="Raible F."/>
            <person name="Bork P."/>
            <person name="Friedrich M."/>
            <person name="Walden K.K."/>
            <person name="Robertson H.M."/>
            <person name="Angeli S."/>
            <person name="Foret S."/>
            <person name="Bucher G."/>
            <person name="Schuetz S."/>
            <person name="Maleszka R."/>
            <person name="Wimmer E.A."/>
            <person name="Beeman R.W."/>
            <person name="Lorenzen M."/>
            <person name="Tomoyasu Y."/>
            <person name="Miller S.C."/>
            <person name="Grossmann D."/>
            <person name="Bucher G."/>
        </authorList>
    </citation>
    <scope>NUCLEOTIDE SEQUENCE [LARGE SCALE GENOMIC DNA]</scope>
    <source>
        <strain evidence="12 13">Georgia GA2</strain>
    </source>
</reference>
<comment type="subcellular location">
    <subcellularLocation>
        <location evidence="1">Nucleus</location>
    </subcellularLocation>
</comment>
<organism evidence="12 13">
    <name type="scientific">Tribolium castaneum</name>
    <name type="common">Red flour beetle</name>
    <dbReference type="NCBI Taxonomy" id="7070"/>
    <lineage>
        <taxon>Eukaryota</taxon>
        <taxon>Metazoa</taxon>
        <taxon>Ecdysozoa</taxon>
        <taxon>Arthropoda</taxon>
        <taxon>Hexapoda</taxon>
        <taxon>Insecta</taxon>
        <taxon>Pterygota</taxon>
        <taxon>Neoptera</taxon>
        <taxon>Endopterygota</taxon>
        <taxon>Coleoptera</taxon>
        <taxon>Polyphaga</taxon>
        <taxon>Cucujiformia</taxon>
        <taxon>Tenebrionidae</taxon>
        <taxon>Tenebrionidae incertae sedis</taxon>
        <taxon>Tribolium</taxon>
    </lineage>
</organism>
<dbReference type="InterPro" id="IPR001965">
    <property type="entry name" value="Znf_PHD"/>
</dbReference>
<evidence type="ECO:0000256" key="1">
    <source>
        <dbReference type="ARBA" id="ARBA00004123"/>
    </source>
</evidence>
<sequence>MACPKAKSRKAEPDSTTKEADFGPGQDVLLKQKDGRYYLGTVVEVDGARERCLVKFGDNTDSWSSFKDLTKLSQPQQEDLLCVVCKKSTPKNNTEITVCDKCGRGYHRKCHQPEIPNECQKEDSVWMCKRCTSSEPHRLKKTDSKHLKRESRNAASSSSDSRFIAPITKVLPYDLNSLTWDTYHRVNDEHIYCYCGENGEWYKQMLQCTRCKQWFHERCLDCLQYPLYCGDRFYVFVCSICNHGKEFLRRLEMKWVDLVHLMLFNLTAYNSKKYYDLDTTVIPYINDNWHALQLPPKIVSVSKSERRDNILSVLTNNRNRFKCGREIKKRTTIWGLRVRLPPPAPTVTLNFNGCITEEELREVWQGNRRLQFLPFAENGGVVVPCDNHMRGLMMGVSYQQNGNRSETDSPCPSPEREEPLHLLAGCAKKTVPFSNITGQRRGKRRNTTTNDETERYLTRFSLDSSKNYKSESLPLTPPTSVSAPPTPPASGSNSLLSDDFSEPLLKKGGGESSGDETSSKSTLDLIIPPPKDFEGKNNPFLALLRGGDEPKKRRSKDTITLPLPLTAVIPGKPLMRPKKRQLSEKDIFIGPNGEVKRRRLRRSRFEKTASKTATVLPVRTDSKEWGQRGTEFALNGRRLRQRPEKAVPEKEKAGPTTKPSPVKQEPEINMDDLKSSVNIYFGAANRIAAGERFAVKAKRVGPSGKLEFLIEWEGPGNGMT</sequence>
<accession>D6X553</accession>
<dbReference type="PANTHER" id="PTHR12628:SF21">
    <property type="entry name" value="PHD-TYPE DOMAIN-CONTAINING PROTEIN"/>
    <property type="match status" value="1"/>
</dbReference>
<evidence type="ECO:0000313" key="12">
    <source>
        <dbReference type="EMBL" id="EEZ97202.2"/>
    </source>
</evidence>
<reference evidence="12 13" key="2">
    <citation type="journal article" date="2010" name="Nucleic Acids Res.">
        <title>BeetleBase in 2010: revisions to provide comprehensive genomic information for Tribolium castaneum.</title>
        <authorList>
            <person name="Kim H.S."/>
            <person name="Murphy T."/>
            <person name="Xia J."/>
            <person name="Caragea D."/>
            <person name="Park Y."/>
            <person name="Beeman R.W."/>
            <person name="Lorenzen M.D."/>
            <person name="Butcher S."/>
            <person name="Manak J.R."/>
            <person name="Brown S.J."/>
        </authorList>
    </citation>
    <scope>GENOME REANNOTATION</scope>
    <source>
        <strain evidence="12 13">Georgia GA2</strain>
    </source>
</reference>
<evidence type="ECO:0000256" key="5">
    <source>
        <dbReference type="ARBA" id="ARBA00022771"/>
    </source>
</evidence>
<feature type="region of interest" description="Disordered" evidence="10">
    <location>
        <begin position="627"/>
        <end position="669"/>
    </location>
</feature>
<dbReference type="GO" id="GO:0045814">
    <property type="term" value="P:negative regulation of gene expression, epigenetic"/>
    <property type="evidence" value="ECO:0000318"/>
    <property type="project" value="GO_Central"/>
</dbReference>
<name>D6X553_TRICA</name>
<dbReference type="InterPro" id="IPR019786">
    <property type="entry name" value="Zinc_finger_PHD-type_CS"/>
</dbReference>
<keyword evidence="4" id="KW-0677">Repeat</keyword>
<evidence type="ECO:0000256" key="3">
    <source>
        <dbReference type="ARBA" id="ARBA00022723"/>
    </source>
</evidence>
<dbReference type="FunFam" id="3.90.980.20:FF:000001">
    <property type="entry name" value="metal-response element-binding transcription factor 2 isoform X1"/>
    <property type="match status" value="1"/>
</dbReference>
<protein>
    <recommendedName>
        <fullName evidence="11">PHD-type domain-containing protein</fullName>
    </recommendedName>
</protein>
<dbReference type="InterPro" id="IPR013083">
    <property type="entry name" value="Znf_RING/FYVE/PHD"/>
</dbReference>
<evidence type="ECO:0000256" key="2">
    <source>
        <dbReference type="ARBA" id="ARBA00008084"/>
    </source>
</evidence>
<dbReference type="InterPro" id="IPR002999">
    <property type="entry name" value="Tudor"/>
</dbReference>
<evidence type="ECO:0000259" key="11">
    <source>
        <dbReference type="PROSITE" id="PS50016"/>
    </source>
</evidence>
<dbReference type="GO" id="GO:0003682">
    <property type="term" value="F:chromatin binding"/>
    <property type="evidence" value="ECO:0000318"/>
    <property type="project" value="GO_Central"/>
</dbReference>
<dbReference type="EMBL" id="KQ971382">
    <property type="protein sequence ID" value="EEZ97202.2"/>
    <property type="molecule type" value="Genomic_DNA"/>
</dbReference>
<evidence type="ECO:0000256" key="8">
    <source>
        <dbReference type="ARBA" id="ARBA00023242"/>
    </source>
</evidence>
<gene>
    <name evidence="12" type="primary">AUGUSTUS-3.0.2_04391</name>
    <name evidence="12" type="ORF">TcasGA2_TC004391</name>
</gene>
<dbReference type="SUPFAM" id="SSF57903">
    <property type="entry name" value="FYVE/PHD zinc finger"/>
    <property type="match status" value="2"/>
</dbReference>
<evidence type="ECO:0000256" key="4">
    <source>
        <dbReference type="ARBA" id="ARBA00022737"/>
    </source>
</evidence>
<dbReference type="eggNOG" id="KOG4323">
    <property type="taxonomic scope" value="Eukaryota"/>
</dbReference>
<dbReference type="Gene3D" id="2.30.30.140">
    <property type="match status" value="1"/>
</dbReference>
<dbReference type="CDD" id="cd20452">
    <property type="entry name" value="Tudor_dPCL-like"/>
    <property type="match status" value="1"/>
</dbReference>
<dbReference type="PROSITE" id="PS50016">
    <property type="entry name" value="ZF_PHD_2"/>
    <property type="match status" value="1"/>
</dbReference>
<feature type="domain" description="PHD-type" evidence="11">
    <location>
        <begin position="79"/>
        <end position="134"/>
    </location>
</feature>
<dbReference type="InterPro" id="IPR011011">
    <property type="entry name" value="Znf_FYVE_PHD"/>
</dbReference>
<keyword evidence="3" id="KW-0479">Metal-binding</keyword>